<evidence type="ECO:0000256" key="1">
    <source>
        <dbReference type="SAM" id="Coils"/>
    </source>
</evidence>
<keyword evidence="2" id="KW-0472">Membrane</keyword>
<feature type="transmembrane region" description="Helical" evidence="2">
    <location>
        <begin position="12"/>
        <end position="34"/>
    </location>
</feature>
<keyword evidence="1" id="KW-0175">Coiled coil</keyword>
<proteinExistence type="predicted"/>
<evidence type="ECO:0000256" key="2">
    <source>
        <dbReference type="SAM" id="Phobius"/>
    </source>
</evidence>
<feature type="transmembrane region" description="Helical" evidence="2">
    <location>
        <begin position="317"/>
        <end position="336"/>
    </location>
</feature>
<evidence type="ECO:0000313" key="3">
    <source>
        <dbReference type="EMBL" id="UQV27302.1"/>
    </source>
</evidence>
<name>A0AAX3B9E0_9MOLU</name>
<accession>A0AAX3B9E0</accession>
<dbReference type="AlphaFoldDB" id="A0AAX3B9E0"/>
<dbReference type="KEGG" id="pphy:H7686_0000500"/>
<protein>
    <submittedName>
        <fullName evidence="3">Uncharacterized protein</fullName>
    </submittedName>
</protein>
<gene>
    <name evidence="3" type="ORF">H7686_0000500</name>
</gene>
<keyword evidence="2" id="KW-0812">Transmembrane</keyword>
<evidence type="ECO:0000313" key="4">
    <source>
        <dbReference type="Proteomes" id="UP000769022"/>
    </source>
</evidence>
<sequence length="347" mass="40808">MLKVINNIKQNFNINKILIVLMFLITSLFTINYITLNSNFSFQANIQTEESDDILEYLTKMSNNPIIKQNKELLDQCTNLLNEYNQIKKDIKNFFIEEFKDVNDQLFNPIETRKNEIEGQLNTITDLMKNKEDQKQTFETLKQKINEYLDNALEKLKNIVTFFQNIDNQDTITTIESLKDNLTKFKEIYDYLKDDNNENYKNINDKLLDLYNNQKESETELRTSIEDTRTKISSINSMLKTAIISEQILDKDINNQNITLSVLINPNLDEKLNNFKKLKDKIDTILNTDTNTNIPKNNNDEDNFEFSSNNSSFAGKLFYLLCILITVTFLLIIYQFNKKNEHKNKSL</sequence>
<dbReference type="Proteomes" id="UP000769022">
    <property type="component" value="Chromosome"/>
</dbReference>
<dbReference type="EMBL" id="CP097206">
    <property type="protein sequence ID" value="UQV27302.1"/>
    <property type="molecule type" value="Genomic_DNA"/>
</dbReference>
<keyword evidence="4" id="KW-1185">Reference proteome</keyword>
<organism evidence="3 4">
    <name type="scientific">Candidatus Phytoplasma asiaticum</name>
    <dbReference type="NCBI Taxonomy" id="2763338"/>
    <lineage>
        <taxon>Bacteria</taxon>
        <taxon>Bacillati</taxon>
        <taxon>Mycoplasmatota</taxon>
        <taxon>Mollicutes</taxon>
        <taxon>Acholeplasmatales</taxon>
        <taxon>Acholeplasmataceae</taxon>
        <taxon>Candidatus Phytoplasma</taxon>
        <taxon>16SrII (Peanut WB group)</taxon>
    </lineage>
</organism>
<feature type="coiled-coil region" evidence="1">
    <location>
        <begin position="114"/>
        <end position="151"/>
    </location>
</feature>
<reference evidence="3 4" key="1">
    <citation type="submission" date="2022-05" db="EMBL/GenBank/DDBJ databases">
        <title>'Parthenium hysterophorus' phyllody phytoplasma strain PR34.</title>
        <authorList>
            <person name="Kirdat K."/>
            <person name="Tiwarekar B."/>
            <person name="Yadav A."/>
        </authorList>
    </citation>
    <scope>NUCLEOTIDE SEQUENCE [LARGE SCALE GENOMIC DNA]</scope>
    <source>
        <strain evidence="3 4">PR34</strain>
    </source>
</reference>
<keyword evidence="2" id="KW-1133">Transmembrane helix</keyword>
<dbReference type="RefSeq" id="WP_193621911.1">
    <property type="nucleotide sequence ID" value="NZ_JACRYS020000002.1"/>
</dbReference>